<dbReference type="EMBL" id="CABVPW010000004">
    <property type="protein sequence ID" value="VWB28725.1"/>
    <property type="molecule type" value="Genomic_DNA"/>
</dbReference>
<dbReference type="AlphaFoldDB" id="A0A6P2ICT7"/>
<name>A0A6P2ICT7_BURL3</name>
<organism evidence="1 2">
    <name type="scientific">Burkholderia lata (strain ATCC 17760 / DSM 23089 / LMG 22485 / NCIMB 9086 / R18194 / 383)</name>
    <dbReference type="NCBI Taxonomy" id="482957"/>
    <lineage>
        <taxon>Bacteria</taxon>
        <taxon>Pseudomonadati</taxon>
        <taxon>Pseudomonadota</taxon>
        <taxon>Betaproteobacteria</taxon>
        <taxon>Burkholderiales</taxon>
        <taxon>Burkholderiaceae</taxon>
        <taxon>Burkholderia</taxon>
        <taxon>Burkholderia cepacia complex</taxon>
    </lineage>
</organism>
<sequence>MKQTPEKKPLPLWAIWLLTIVFALAWCGTHPEEGTEAAWPVKSTQPA</sequence>
<protein>
    <submittedName>
        <fullName evidence="1">Uncharacterized protein</fullName>
    </submittedName>
</protein>
<proteinExistence type="predicted"/>
<dbReference type="Proteomes" id="UP000494218">
    <property type="component" value="Unassembled WGS sequence"/>
</dbReference>
<dbReference type="RefSeq" id="WP_175030461.1">
    <property type="nucleotide sequence ID" value="NZ_CABVPW010000004.1"/>
</dbReference>
<reference evidence="1 2" key="1">
    <citation type="submission" date="2019-09" db="EMBL/GenBank/DDBJ databases">
        <authorList>
            <person name="Depoorter E."/>
        </authorList>
    </citation>
    <scope>NUCLEOTIDE SEQUENCE [LARGE SCALE GENOMIC DNA]</scope>
    <source>
        <strain evidence="1">LMG 23254</strain>
    </source>
</reference>
<evidence type="ECO:0000313" key="2">
    <source>
        <dbReference type="Proteomes" id="UP000494218"/>
    </source>
</evidence>
<evidence type="ECO:0000313" key="1">
    <source>
        <dbReference type="EMBL" id="VWB28725.1"/>
    </source>
</evidence>
<gene>
    <name evidence="1" type="ORF">BLA23254_01224</name>
</gene>
<accession>A0A6P2ICT7</accession>